<dbReference type="Gene3D" id="1.10.30.40">
    <property type="entry name" value="Ethanolamine ammonia-lyase light chain (EutC), N-terminal domain"/>
    <property type="match status" value="1"/>
</dbReference>
<comment type="catalytic activity">
    <reaction evidence="5">
        <text>ethanolamine = acetaldehyde + NH4(+)</text>
        <dbReference type="Rhea" id="RHEA:15313"/>
        <dbReference type="ChEBI" id="CHEBI:15343"/>
        <dbReference type="ChEBI" id="CHEBI:28938"/>
        <dbReference type="ChEBI" id="CHEBI:57603"/>
        <dbReference type="EC" id="4.3.1.7"/>
    </reaction>
</comment>
<name>A0A934VXM2_9BACT</name>
<comment type="subcellular location">
    <subcellularLocation>
        <location evidence="5">Bacterial microcompartment</location>
    </subcellularLocation>
</comment>
<dbReference type="AlphaFoldDB" id="A0A934VXM2"/>
<dbReference type="PANTHER" id="PTHR39330:SF1">
    <property type="entry name" value="ETHANOLAMINE AMMONIA-LYASE SMALL SUBUNIT"/>
    <property type="match status" value="1"/>
</dbReference>
<keyword evidence="4 5" id="KW-1283">Bacterial microcompartment</keyword>
<feature type="binding site" evidence="5">
    <location>
        <position position="151"/>
    </location>
    <ligand>
        <name>adenosylcob(III)alamin</name>
        <dbReference type="ChEBI" id="CHEBI:18408"/>
    </ligand>
</feature>
<dbReference type="Gene3D" id="3.40.50.11240">
    <property type="entry name" value="Ethanolamine ammonia-lyase light chain (EutC)"/>
    <property type="match status" value="1"/>
</dbReference>
<comment type="function">
    <text evidence="5">Catalyzes the deamination of various vicinal amino-alcohols to oxo compounds. Allows this organism to utilize ethanolamine as the sole source of nitrogen and carbon in the presence of external vitamin B12.</text>
</comment>
<evidence type="ECO:0000256" key="1">
    <source>
        <dbReference type="ARBA" id="ARBA00022628"/>
    </source>
</evidence>
<evidence type="ECO:0000256" key="3">
    <source>
        <dbReference type="ARBA" id="ARBA00023285"/>
    </source>
</evidence>
<evidence type="ECO:0000256" key="4">
    <source>
        <dbReference type="ARBA" id="ARBA00024446"/>
    </source>
</evidence>
<feature type="binding site" evidence="5">
    <location>
        <position position="201"/>
    </location>
    <ligand>
        <name>adenosylcob(III)alamin</name>
        <dbReference type="ChEBI" id="CHEBI:18408"/>
    </ligand>
</feature>
<dbReference type="InterPro" id="IPR042255">
    <property type="entry name" value="EutC_N"/>
</dbReference>
<proteinExistence type="inferred from homology"/>
<dbReference type="EMBL" id="JAENIJ010000032">
    <property type="protein sequence ID" value="MBK1884003.1"/>
    <property type="molecule type" value="Genomic_DNA"/>
</dbReference>
<dbReference type="InterPro" id="IPR009246">
    <property type="entry name" value="EutC"/>
</dbReference>
<comment type="similarity">
    <text evidence="5">Belongs to the EutC family.</text>
</comment>
<evidence type="ECO:0000313" key="7">
    <source>
        <dbReference type="Proteomes" id="UP000603141"/>
    </source>
</evidence>
<dbReference type="GO" id="GO:0009350">
    <property type="term" value="C:ethanolamine ammonia-lyase complex"/>
    <property type="evidence" value="ECO:0007669"/>
    <property type="project" value="UniProtKB-UniRule"/>
</dbReference>
<evidence type="ECO:0000256" key="2">
    <source>
        <dbReference type="ARBA" id="ARBA00023239"/>
    </source>
</evidence>
<keyword evidence="7" id="KW-1185">Reference proteome</keyword>
<dbReference type="Pfam" id="PF05985">
    <property type="entry name" value="EutC"/>
    <property type="match status" value="1"/>
</dbReference>
<dbReference type="PIRSF" id="PIRSF018982">
    <property type="entry name" value="EutC"/>
    <property type="match status" value="1"/>
</dbReference>
<keyword evidence="2 5" id="KW-0456">Lyase</keyword>
<dbReference type="NCBIfam" id="NF003971">
    <property type="entry name" value="PRK05465.1"/>
    <property type="match status" value="1"/>
</dbReference>
<gene>
    <name evidence="5 6" type="primary">eutC</name>
    <name evidence="6" type="ORF">JIN85_16405</name>
</gene>
<keyword evidence="3 5" id="KW-0170">Cobalt</keyword>
<reference evidence="6" key="1">
    <citation type="submission" date="2021-01" db="EMBL/GenBank/DDBJ databases">
        <title>Modified the classification status of verrucomicrobia.</title>
        <authorList>
            <person name="Feng X."/>
        </authorList>
    </citation>
    <scope>NUCLEOTIDE SEQUENCE</scope>
    <source>
        <strain evidence="6">KCTC 22041</strain>
    </source>
</reference>
<accession>A0A934VXM2</accession>
<keyword evidence="1 5" id="KW-0846">Cobalamin</keyword>
<comment type="caution">
    <text evidence="6">The sequence shown here is derived from an EMBL/GenBank/DDBJ whole genome shotgun (WGS) entry which is preliminary data.</text>
</comment>
<dbReference type="HAMAP" id="MF_00601">
    <property type="entry name" value="EutC"/>
    <property type="match status" value="1"/>
</dbReference>
<evidence type="ECO:0000256" key="5">
    <source>
        <dbReference type="HAMAP-Rule" id="MF_00601"/>
    </source>
</evidence>
<dbReference type="GO" id="GO:0006520">
    <property type="term" value="P:amino acid metabolic process"/>
    <property type="evidence" value="ECO:0007669"/>
    <property type="project" value="InterPro"/>
</dbReference>
<dbReference type="GO" id="GO:0008851">
    <property type="term" value="F:ethanolamine ammonia-lyase activity"/>
    <property type="evidence" value="ECO:0007669"/>
    <property type="project" value="UniProtKB-UniRule"/>
</dbReference>
<comment type="subunit">
    <text evidence="5">The basic unit is a heterodimer which dimerizes to form tetramers. The heterotetramers trimerize; 6 large subunits form a core ring with 6 small subunits projecting outwards.</text>
</comment>
<protein>
    <recommendedName>
        <fullName evidence="5">Ethanolamine ammonia-lyase small subunit</fullName>
        <shortName evidence="5">EAL small subunit</shortName>
        <ecNumber evidence="5">4.3.1.7</ecNumber>
    </recommendedName>
</protein>
<feature type="binding site" evidence="5">
    <location>
        <position position="172"/>
    </location>
    <ligand>
        <name>adenosylcob(III)alamin</name>
        <dbReference type="ChEBI" id="CHEBI:18408"/>
    </ligand>
</feature>
<comment type="cofactor">
    <cofactor evidence="5">
        <name>adenosylcob(III)alamin</name>
        <dbReference type="ChEBI" id="CHEBI:18408"/>
    </cofactor>
    <text evidence="5">Binds between the large and small subunits.</text>
</comment>
<comment type="pathway">
    <text evidence="5">Amine and polyamine degradation; ethanolamine degradation.</text>
</comment>
<evidence type="ECO:0000313" key="6">
    <source>
        <dbReference type="EMBL" id="MBK1884003.1"/>
    </source>
</evidence>
<dbReference type="GO" id="GO:0046336">
    <property type="term" value="P:ethanolamine catabolic process"/>
    <property type="evidence" value="ECO:0007669"/>
    <property type="project" value="UniProtKB-UniRule"/>
</dbReference>
<dbReference type="PANTHER" id="PTHR39330">
    <property type="entry name" value="ETHANOLAMINE AMMONIA-LYASE LIGHT CHAIN"/>
    <property type="match status" value="1"/>
</dbReference>
<dbReference type="GO" id="GO:0031419">
    <property type="term" value="F:cobalamin binding"/>
    <property type="evidence" value="ECO:0007669"/>
    <property type="project" value="UniProtKB-UniRule"/>
</dbReference>
<dbReference type="InterPro" id="IPR042251">
    <property type="entry name" value="EutC_C"/>
</dbReference>
<organism evidence="6 7">
    <name type="scientific">Luteolibacter pohnpeiensis</name>
    <dbReference type="NCBI Taxonomy" id="454153"/>
    <lineage>
        <taxon>Bacteria</taxon>
        <taxon>Pseudomonadati</taxon>
        <taxon>Verrucomicrobiota</taxon>
        <taxon>Verrucomicrobiia</taxon>
        <taxon>Verrucomicrobiales</taxon>
        <taxon>Verrucomicrobiaceae</taxon>
        <taxon>Luteolibacter</taxon>
    </lineage>
</organism>
<dbReference type="GO" id="GO:0031471">
    <property type="term" value="C:ethanolamine degradation polyhedral organelle"/>
    <property type="evidence" value="ECO:0007669"/>
    <property type="project" value="UniProtKB-UniRule"/>
</dbReference>
<dbReference type="Proteomes" id="UP000603141">
    <property type="component" value="Unassembled WGS sequence"/>
</dbReference>
<sequence>MSELPSHPLKHWTSARVGLGRAGGSLPWPAARDFRLAHARARDAVHQPFDAVLLQHDLEPLGLPILKIETEVHDRATYLQRPDWGRKISSESQALLSEQQTNQGFDLVIILSDGLSAAAAQLQIPPLLTALLPLLGSWSLAPLVIAPFARVAVQDAIGQAIGASNALMLLGERPGLSSPDSLGAYLVRDPKSGNTDANRNCVSNIRPAGLEPAAAAHRISWLLHESRRIGTTGVGLKDDSDSLPIADQGRVM</sequence>
<dbReference type="EC" id="4.3.1.7" evidence="5"/>
<dbReference type="RefSeq" id="WP_200272750.1">
    <property type="nucleotide sequence ID" value="NZ_JAENIJ010000032.1"/>
</dbReference>